<evidence type="ECO:0000256" key="6">
    <source>
        <dbReference type="ARBA" id="ARBA00022023"/>
    </source>
</evidence>
<dbReference type="AlphaFoldDB" id="A0A7C3LSR8"/>
<dbReference type="GO" id="GO:0006284">
    <property type="term" value="P:base-excision repair"/>
    <property type="evidence" value="ECO:0007669"/>
    <property type="project" value="InterPro"/>
</dbReference>
<dbReference type="PROSITE" id="PS00764">
    <property type="entry name" value="ENDONUCLEASE_III_1"/>
    <property type="match status" value="1"/>
</dbReference>
<keyword evidence="7" id="KW-0004">4Fe-4S</keyword>
<keyword evidence="10" id="KW-0378">Hydrolase</keyword>
<dbReference type="EMBL" id="DTMM01000153">
    <property type="protein sequence ID" value="HFT93740.1"/>
    <property type="molecule type" value="Genomic_DNA"/>
</dbReference>
<evidence type="ECO:0000313" key="16">
    <source>
        <dbReference type="EMBL" id="HFT93740.1"/>
    </source>
</evidence>
<dbReference type="SMART" id="SM00478">
    <property type="entry name" value="ENDO3c"/>
    <property type="match status" value="1"/>
</dbReference>
<dbReference type="GO" id="GO:0035485">
    <property type="term" value="F:adenine/guanine mispair binding"/>
    <property type="evidence" value="ECO:0007669"/>
    <property type="project" value="TreeGrafter"/>
</dbReference>
<dbReference type="GO" id="GO:0034039">
    <property type="term" value="F:8-oxo-7,8-dihydroguanine DNA N-glycosylase activity"/>
    <property type="evidence" value="ECO:0007669"/>
    <property type="project" value="TreeGrafter"/>
</dbReference>
<dbReference type="InterPro" id="IPR023170">
    <property type="entry name" value="HhH_base_excis_C"/>
</dbReference>
<evidence type="ECO:0000256" key="9">
    <source>
        <dbReference type="ARBA" id="ARBA00022763"/>
    </source>
</evidence>
<dbReference type="Pfam" id="PF00730">
    <property type="entry name" value="HhH-GPD"/>
    <property type="match status" value="1"/>
</dbReference>
<evidence type="ECO:0000256" key="14">
    <source>
        <dbReference type="ARBA" id="ARBA00023295"/>
    </source>
</evidence>
<evidence type="ECO:0000256" key="2">
    <source>
        <dbReference type="ARBA" id="ARBA00001966"/>
    </source>
</evidence>
<comment type="caution">
    <text evidence="16">The sequence shown here is derived from an EMBL/GenBank/DDBJ whole genome shotgun (WGS) entry which is preliminary data.</text>
</comment>
<dbReference type="PANTHER" id="PTHR42944:SF1">
    <property type="entry name" value="ADENINE DNA GLYCOSYLASE"/>
    <property type="match status" value="1"/>
</dbReference>
<dbReference type="SUPFAM" id="SSF55811">
    <property type="entry name" value="Nudix"/>
    <property type="match status" value="1"/>
</dbReference>
<dbReference type="InterPro" id="IPR015797">
    <property type="entry name" value="NUDIX_hydrolase-like_dom_sf"/>
</dbReference>
<dbReference type="SUPFAM" id="SSF48150">
    <property type="entry name" value="DNA-glycosylase"/>
    <property type="match status" value="1"/>
</dbReference>
<keyword evidence="11" id="KW-0408">Iron</keyword>
<dbReference type="GO" id="GO:0000701">
    <property type="term" value="F:purine-specific mismatch base pair DNA N-glycosylase activity"/>
    <property type="evidence" value="ECO:0007669"/>
    <property type="project" value="UniProtKB-EC"/>
</dbReference>
<evidence type="ECO:0000256" key="12">
    <source>
        <dbReference type="ARBA" id="ARBA00023014"/>
    </source>
</evidence>
<reference evidence="16" key="1">
    <citation type="journal article" date="2020" name="mSystems">
        <title>Genome- and Community-Level Interaction Insights into Carbon Utilization and Element Cycling Functions of Hydrothermarchaeota in Hydrothermal Sediment.</title>
        <authorList>
            <person name="Zhou Z."/>
            <person name="Liu Y."/>
            <person name="Xu W."/>
            <person name="Pan J."/>
            <person name="Luo Z.H."/>
            <person name="Li M."/>
        </authorList>
    </citation>
    <scope>NUCLEOTIDE SEQUENCE [LARGE SCALE GENOMIC DNA]</scope>
    <source>
        <strain evidence="16">SpSt-902</strain>
    </source>
</reference>
<evidence type="ECO:0000256" key="13">
    <source>
        <dbReference type="ARBA" id="ARBA00023204"/>
    </source>
</evidence>
<dbReference type="FunFam" id="1.10.340.30:FF:000002">
    <property type="entry name" value="Adenine DNA glycosylase"/>
    <property type="match status" value="1"/>
</dbReference>
<dbReference type="InterPro" id="IPR004035">
    <property type="entry name" value="Endouclease-III_FeS-bd_BS"/>
</dbReference>
<dbReference type="GO" id="GO:0032357">
    <property type="term" value="F:oxidized purine DNA binding"/>
    <property type="evidence" value="ECO:0007669"/>
    <property type="project" value="TreeGrafter"/>
</dbReference>
<evidence type="ECO:0000256" key="7">
    <source>
        <dbReference type="ARBA" id="ARBA00022485"/>
    </source>
</evidence>
<organism evidence="16">
    <name type="scientific">Leptospirillum ferriphilum</name>
    <dbReference type="NCBI Taxonomy" id="178606"/>
    <lineage>
        <taxon>Bacteria</taxon>
        <taxon>Pseudomonadati</taxon>
        <taxon>Nitrospirota</taxon>
        <taxon>Nitrospiria</taxon>
        <taxon>Nitrospirales</taxon>
        <taxon>Nitrospiraceae</taxon>
        <taxon>Leptospirillum</taxon>
    </lineage>
</organism>
<dbReference type="GO" id="GO:0006298">
    <property type="term" value="P:mismatch repair"/>
    <property type="evidence" value="ECO:0007669"/>
    <property type="project" value="TreeGrafter"/>
</dbReference>
<proteinExistence type="inferred from homology"/>
<evidence type="ECO:0000256" key="3">
    <source>
        <dbReference type="ARBA" id="ARBA00002933"/>
    </source>
</evidence>
<keyword evidence="14" id="KW-0326">Glycosidase</keyword>
<dbReference type="GO" id="GO:0051539">
    <property type="term" value="F:4 iron, 4 sulfur cluster binding"/>
    <property type="evidence" value="ECO:0007669"/>
    <property type="project" value="UniProtKB-KW"/>
</dbReference>
<dbReference type="Gene3D" id="3.90.79.10">
    <property type="entry name" value="Nucleoside Triphosphate Pyrophosphohydrolase"/>
    <property type="match status" value="1"/>
</dbReference>
<dbReference type="PANTHER" id="PTHR42944">
    <property type="entry name" value="ADENINE DNA GLYCOSYLASE"/>
    <property type="match status" value="1"/>
</dbReference>
<evidence type="ECO:0000256" key="8">
    <source>
        <dbReference type="ARBA" id="ARBA00022723"/>
    </source>
</evidence>
<keyword evidence="9" id="KW-0227">DNA damage</keyword>
<gene>
    <name evidence="16" type="ORF">ENX03_07385</name>
</gene>
<dbReference type="Pfam" id="PF00633">
    <property type="entry name" value="HHH"/>
    <property type="match status" value="1"/>
</dbReference>
<dbReference type="InterPro" id="IPR011257">
    <property type="entry name" value="DNA_glycosylase"/>
</dbReference>
<evidence type="ECO:0000256" key="11">
    <source>
        <dbReference type="ARBA" id="ARBA00023004"/>
    </source>
</evidence>
<evidence type="ECO:0000256" key="1">
    <source>
        <dbReference type="ARBA" id="ARBA00000843"/>
    </source>
</evidence>
<name>A0A7C3LSR8_9BACT</name>
<comment type="catalytic activity">
    <reaction evidence="1">
        <text>Hydrolyzes free adenine bases from 7,8-dihydro-8-oxoguanine:adenine mismatched double-stranded DNA, leaving an apurinic site.</text>
        <dbReference type="EC" id="3.2.2.31"/>
    </reaction>
</comment>
<dbReference type="InterPro" id="IPR003265">
    <property type="entry name" value="HhH-GPD_domain"/>
</dbReference>
<comment type="function">
    <text evidence="3">Adenine glycosylase active on G-A mispairs. MutY also corrects error-prone DNA synthesis past GO lesions which are due to the oxidatively damaged form of guanine: 7,8-dihydro-8-oxoguanine (8-oxo-dGTP).</text>
</comment>
<dbReference type="CDD" id="cd00056">
    <property type="entry name" value="ENDO3c"/>
    <property type="match status" value="1"/>
</dbReference>
<sequence>MPEYSGLLPAKGPADMRDFPGMSPSDSRGIFGRGGKKVPTDFPPPWHLLREKLLSWYGEVARPLPWREKMTPYRVWVSEIMLQQTTVRTVIGYFDRFIRRYPDVESLAGASLEEVLKLWEGLGYYQRARNLHKAACQIVAEGKFPDTPEKWTRLPGIGRSTAGAICSIALGQETPILDANVRRVQRRLLGLPREGSKVDPRLWEASAGFVKNASDPGRVNQALMELGALVCLPRRPRCIDCPLTEDCVSSGESEETPARPKKPKAVRIRTALLPSDDSGVFLVQGKDRLLEGLWDVFSLAGPPPAEMVPVKKVVHEYTHFREEVHLVRAEIPLIESLASGQDCRWLPSHSPATVPLTGVARKILSFLEKPDGRGSVAWKR</sequence>
<dbReference type="InterPro" id="IPR044298">
    <property type="entry name" value="MIG/MutY"/>
</dbReference>
<dbReference type="Gene3D" id="1.10.1670.10">
    <property type="entry name" value="Helix-hairpin-Helix base-excision DNA repair enzymes (C-terminal)"/>
    <property type="match status" value="1"/>
</dbReference>
<protein>
    <recommendedName>
        <fullName evidence="6">Adenine DNA glycosylase</fullName>
        <ecNumber evidence="5">3.2.2.31</ecNumber>
    </recommendedName>
</protein>
<keyword evidence="8" id="KW-0479">Metal-binding</keyword>
<evidence type="ECO:0000256" key="10">
    <source>
        <dbReference type="ARBA" id="ARBA00022801"/>
    </source>
</evidence>
<dbReference type="Gene3D" id="1.10.340.30">
    <property type="entry name" value="Hypothetical protein, domain 2"/>
    <property type="match status" value="1"/>
</dbReference>
<dbReference type="InterPro" id="IPR000445">
    <property type="entry name" value="HhH_motif"/>
</dbReference>
<accession>A0A7C3LSR8</accession>
<dbReference type="EC" id="3.2.2.31" evidence="5"/>
<dbReference type="InterPro" id="IPR004036">
    <property type="entry name" value="Endonuclease-III-like_CS2"/>
</dbReference>
<keyword evidence="12" id="KW-0411">Iron-sulfur</keyword>
<evidence type="ECO:0000256" key="4">
    <source>
        <dbReference type="ARBA" id="ARBA00008343"/>
    </source>
</evidence>
<evidence type="ECO:0000259" key="15">
    <source>
        <dbReference type="SMART" id="SM00478"/>
    </source>
</evidence>
<comment type="similarity">
    <text evidence="4">Belongs to the Nth/MutY family.</text>
</comment>
<dbReference type="PROSITE" id="PS01155">
    <property type="entry name" value="ENDONUCLEASE_III_2"/>
    <property type="match status" value="1"/>
</dbReference>
<keyword evidence="13" id="KW-0234">DNA repair</keyword>
<feature type="domain" description="HhH-GPD" evidence="15">
    <location>
        <begin position="81"/>
        <end position="229"/>
    </location>
</feature>
<dbReference type="GO" id="GO:0046872">
    <property type="term" value="F:metal ion binding"/>
    <property type="evidence" value="ECO:0007669"/>
    <property type="project" value="UniProtKB-KW"/>
</dbReference>
<comment type="cofactor">
    <cofactor evidence="2">
        <name>[4Fe-4S] cluster</name>
        <dbReference type="ChEBI" id="CHEBI:49883"/>
    </cofactor>
</comment>
<evidence type="ECO:0000256" key="5">
    <source>
        <dbReference type="ARBA" id="ARBA00012045"/>
    </source>
</evidence>